<dbReference type="Proteomes" id="UP000235392">
    <property type="component" value="Unassembled WGS sequence"/>
</dbReference>
<dbReference type="AlphaFoldDB" id="A0A2N5UAY5"/>
<feature type="compositionally biased region" description="Low complexity" evidence="1">
    <location>
        <begin position="234"/>
        <end position="254"/>
    </location>
</feature>
<gene>
    <name evidence="2" type="ORF">PCASD_15067</name>
</gene>
<feature type="compositionally biased region" description="Polar residues" evidence="1">
    <location>
        <begin position="215"/>
        <end position="225"/>
    </location>
</feature>
<protein>
    <submittedName>
        <fullName evidence="2">Uncharacterized protein</fullName>
    </submittedName>
</protein>
<dbReference type="EMBL" id="PGCI01000189">
    <property type="protein sequence ID" value="PLW34872.1"/>
    <property type="molecule type" value="Genomic_DNA"/>
</dbReference>
<organism evidence="2 3">
    <name type="scientific">Puccinia coronata f. sp. avenae</name>
    <dbReference type="NCBI Taxonomy" id="200324"/>
    <lineage>
        <taxon>Eukaryota</taxon>
        <taxon>Fungi</taxon>
        <taxon>Dikarya</taxon>
        <taxon>Basidiomycota</taxon>
        <taxon>Pucciniomycotina</taxon>
        <taxon>Pucciniomycetes</taxon>
        <taxon>Pucciniales</taxon>
        <taxon>Pucciniaceae</taxon>
        <taxon>Puccinia</taxon>
    </lineage>
</organism>
<reference evidence="2 3" key="1">
    <citation type="submission" date="2017-11" db="EMBL/GenBank/DDBJ databases">
        <title>De novo assembly and phasing of dikaryotic genomes from two isolates of Puccinia coronata f. sp. avenae, the causal agent of oat crown rust.</title>
        <authorList>
            <person name="Miller M.E."/>
            <person name="Zhang Y."/>
            <person name="Omidvar V."/>
            <person name="Sperschneider J."/>
            <person name="Schwessinger B."/>
            <person name="Raley C."/>
            <person name="Palmer J.M."/>
            <person name="Garnica D."/>
            <person name="Upadhyaya N."/>
            <person name="Rathjen J."/>
            <person name="Taylor J.M."/>
            <person name="Park R.F."/>
            <person name="Dodds P.N."/>
            <person name="Hirsch C.D."/>
            <person name="Kianian S.F."/>
            <person name="Figueroa M."/>
        </authorList>
    </citation>
    <scope>NUCLEOTIDE SEQUENCE [LARGE SCALE GENOMIC DNA]</scope>
    <source>
        <strain evidence="2">12SD80</strain>
    </source>
</reference>
<feature type="region of interest" description="Disordered" evidence="1">
    <location>
        <begin position="36"/>
        <end position="68"/>
    </location>
</feature>
<proteinExistence type="predicted"/>
<feature type="compositionally biased region" description="Polar residues" evidence="1">
    <location>
        <begin position="42"/>
        <end position="59"/>
    </location>
</feature>
<evidence type="ECO:0000256" key="1">
    <source>
        <dbReference type="SAM" id="MobiDB-lite"/>
    </source>
</evidence>
<accession>A0A2N5UAY5</accession>
<evidence type="ECO:0000313" key="2">
    <source>
        <dbReference type="EMBL" id="PLW34872.1"/>
    </source>
</evidence>
<sequence>MRIQERWSKCGALWRQLDLEEQERFDNPAYLATLPNSLLPEKTSNTPQLAGPSGTSTTNENKKSKPCKLAKPKSFDISRWAKKIFHDLTNLSVAHSIQGYLVVVYLHKKGSAMLSGGSPLGKTFLDMFATDPDPCRVFLEFVKGQEALKKISGCKLPLPKRTRKRKANLRPGGPGKYNKVGKGWVEIAGCSADAPDAIGDVLMDEDEERPFVKNQGKSVHQTANEGHSDHADDSNNNTVNKTSKNSNSTTTSNKQPRNIQRQKNSKCASSEESEAEETPGESSKSKDTPTELSKSKDMPEESSHKGSEEDSKPPGRLQSFLIEIGDRTRSVPCLPRCYSYRQISTEHHILYCIHDTILHVYSGVSMAGAVKTNVKRPTQQSCLRCGSLASQLLCQACALIDGLSAQTQKHGSAPPKLHTNHESARNWYPVPLAAEFLVAKQAGLMISQGMSFPHNIRPL</sequence>
<evidence type="ECO:0000313" key="3">
    <source>
        <dbReference type="Proteomes" id="UP000235392"/>
    </source>
</evidence>
<name>A0A2N5UAY5_9BASI</name>
<comment type="caution">
    <text evidence="2">The sequence shown here is derived from an EMBL/GenBank/DDBJ whole genome shotgun (WGS) entry which is preliminary data.</text>
</comment>
<feature type="region of interest" description="Disordered" evidence="1">
    <location>
        <begin position="214"/>
        <end position="316"/>
    </location>
</feature>
<feature type="compositionally biased region" description="Basic and acidic residues" evidence="1">
    <location>
        <begin position="283"/>
        <end position="313"/>
    </location>
</feature>